<accession>A0A8J6G641</accession>
<sequence length="80" mass="8852">MRLSGDSLMPVKKEHDTRRKEVEQKGNITTAAPAALASAATKAKHLVTVEEGKIKSLVVLLVETEMKKLKIKLGLRNWES</sequence>
<evidence type="ECO:0000256" key="1">
    <source>
        <dbReference type="SAM" id="MobiDB-lite"/>
    </source>
</evidence>
<evidence type="ECO:0000259" key="2">
    <source>
        <dbReference type="Pfam" id="PF16495"/>
    </source>
</evidence>
<name>A0A8J6G641_MICOH</name>
<dbReference type="Pfam" id="PF16495">
    <property type="entry name" value="SWIRM-assoc_1"/>
    <property type="match status" value="1"/>
</dbReference>
<dbReference type="AlphaFoldDB" id="A0A8J6G641"/>
<dbReference type="Proteomes" id="UP000710432">
    <property type="component" value="Unassembled WGS sequence"/>
</dbReference>
<feature type="domain" description="SMARCC C-terminal" evidence="2">
    <location>
        <begin position="34"/>
        <end position="73"/>
    </location>
</feature>
<feature type="compositionally biased region" description="Basic and acidic residues" evidence="1">
    <location>
        <begin position="11"/>
        <end position="24"/>
    </location>
</feature>
<proteinExistence type="predicted"/>
<evidence type="ECO:0000313" key="4">
    <source>
        <dbReference type="Proteomes" id="UP000710432"/>
    </source>
</evidence>
<comment type="caution">
    <text evidence="3">The sequence shown here is derived from an EMBL/GenBank/DDBJ whole genome shotgun (WGS) entry which is preliminary data.</text>
</comment>
<gene>
    <name evidence="3" type="ORF">LTLLF_181055</name>
</gene>
<reference evidence="3" key="1">
    <citation type="submission" date="2020-03" db="EMBL/GenBank/DDBJ databases">
        <title>Studies in the Genomics of Life Span.</title>
        <authorList>
            <person name="Glass D."/>
        </authorList>
    </citation>
    <scope>NUCLEOTIDE SEQUENCE</scope>
    <source>
        <strain evidence="3">LTLLF</strain>
        <tissue evidence="3">Muscle</tissue>
    </source>
</reference>
<protein>
    <submittedName>
        <fullName evidence="3">SWI/SNF complex subunit SMARCC1</fullName>
    </submittedName>
</protein>
<organism evidence="3 4">
    <name type="scientific">Microtus ochrogaster</name>
    <name type="common">Prairie vole</name>
    <dbReference type="NCBI Taxonomy" id="79684"/>
    <lineage>
        <taxon>Eukaryota</taxon>
        <taxon>Metazoa</taxon>
        <taxon>Chordata</taxon>
        <taxon>Craniata</taxon>
        <taxon>Vertebrata</taxon>
        <taxon>Euteleostomi</taxon>
        <taxon>Mammalia</taxon>
        <taxon>Eutheria</taxon>
        <taxon>Euarchontoglires</taxon>
        <taxon>Glires</taxon>
        <taxon>Rodentia</taxon>
        <taxon>Myomorpha</taxon>
        <taxon>Muroidea</taxon>
        <taxon>Cricetidae</taxon>
        <taxon>Arvicolinae</taxon>
        <taxon>Microtus</taxon>
    </lineage>
</organism>
<dbReference type="InterPro" id="IPR032451">
    <property type="entry name" value="SMARCC_C"/>
</dbReference>
<feature type="region of interest" description="Disordered" evidence="1">
    <location>
        <begin position="1"/>
        <end position="27"/>
    </location>
</feature>
<evidence type="ECO:0000313" key="3">
    <source>
        <dbReference type="EMBL" id="KAH0504844.1"/>
    </source>
</evidence>
<dbReference type="EMBL" id="JAATJU010024817">
    <property type="protein sequence ID" value="KAH0504844.1"/>
    <property type="molecule type" value="Genomic_DNA"/>
</dbReference>